<dbReference type="SUPFAM" id="SSF49899">
    <property type="entry name" value="Concanavalin A-like lectins/glucanases"/>
    <property type="match status" value="1"/>
</dbReference>
<dbReference type="Gene3D" id="2.60.120.200">
    <property type="match status" value="1"/>
</dbReference>
<dbReference type="BioCyc" id="NEQU228908:GJB6-467-MONOMER"/>
<sequence>MRSILALLILGIALSIKIPLLDSLFEFDKNTGEIRIKKLIQDFVKINSTVSLLSNTSIGKGSKIVIEKGGKLIVPNKNKETIKVKAEYYIEFPIARWIQKVTIHNPNNYAINNYTLIINIDSKLGKAKELFANSANSELKQYQYFVAFDSKEVLPFCYLDSEGFCTDTVTNKIAVKIDELKPGQTYTFYIGLTNKDYSSPPKDVFLFYADFENDINNLASLREYFDVYANNNPCITAWDSNGLPLTCGGYSQVTTISPKVNISLETPLEIKVKYKAIKIRDYVADGFAVSLFRKCSTHNSLPGESLGTCYNNNGIIVEEDFWQNSEDPTAHHFSIDYNHVHNIVSWVDLGSFIDGNRTMVIKIKPSSRVRVDAALYYNDNWYNISAELDKPNGDAITFSAATGGEISKVYLKKIAILRNDDVSVSTSIIKQPDNVNFDYQMNTTLYTFSSKWDRFTVTFNEYSSLYRLVNDDSLNIAPGCVMHLYGCNDPSSIKVGKTIFKVKNGDYIRIPWGTEPSDEPNSIYDYYIDGNNFFDLVSIYDLSCPSSPKCWNNPASYCEKRRDNIYPTYWNSYVTYVNIRSNGNCGTAINNKTTYWVCGEIIKFPFGLGDYEEIDLSYRAKEYRWNSNFVWYFPGKEVAGFVAWNNHNIRVGDIDSGVPHSNIRYIQYYIKYKNNILSVSTSHGLPTFSKYYTGNLDRLYLRTGTHMCSSESGRNWWYIFFVAKRKIGDIKSEKQAPLVYKVKVGGTIEGDKDYVKKMIEKYKNYVKNIKVYVDI</sequence>
<accession>Q74M73</accession>
<name>Q74M73_NANEQ</name>
<dbReference type="AlphaFoldDB" id="Q74M73"/>
<dbReference type="EnsemblBacteria" id="AAR39285">
    <property type="protein sequence ID" value="AAR39285"/>
    <property type="gene ID" value="NEQ442"/>
</dbReference>
<dbReference type="InterPro" id="IPR013320">
    <property type="entry name" value="ConA-like_dom_sf"/>
</dbReference>
<proteinExistence type="predicted"/>
<protein>
    <submittedName>
        <fullName evidence="1">NEQ442</fullName>
    </submittedName>
</protein>
<dbReference type="HOGENOM" id="CLU_360809_0_0_2"/>
<dbReference type="EMBL" id="AE017199">
    <property type="protein sequence ID" value="AAR39285.1"/>
    <property type="molecule type" value="Genomic_DNA"/>
</dbReference>
<gene>
    <name evidence="1" type="ordered locus">NEQ442</name>
</gene>
<dbReference type="STRING" id="228908.NEQ442"/>
<reference evidence="1 2" key="1">
    <citation type="journal article" date="2003" name="Proc. Natl. Acad. Sci. U.S.A.">
        <title>The genome of Nanoarchaeum equitans: insights into early archaeal evolution and derived parasitism.</title>
        <authorList>
            <person name="Waters E."/>
            <person name="Hohn M.J."/>
            <person name="Ahel I."/>
            <person name="Graham D.E."/>
            <person name="Adams M.D."/>
            <person name="Barnstead M."/>
            <person name="Beeson K.Y."/>
            <person name="Bibbs L."/>
            <person name="Bolanos R."/>
            <person name="Keller M."/>
            <person name="Kretz K."/>
            <person name="Lin X."/>
            <person name="Mathur E."/>
            <person name="Ni J."/>
            <person name="Podar M."/>
            <person name="Richardson T."/>
            <person name="Sutton G.G."/>
            <person name="Simon M."/>
            <person name="Soll D."/>
            <person name="Stetter K.O."/>
            <person name="Short J.M."/>
            <person name="Noordewier M."/>
        </authorList>
    </citation>
    <scope>NUCLEOTIDE SEQUENCE [LARGE SCALE GENOMIC DNA]</scope>
    <source>
        <strain evidence="1 2">Kin4-M</strain>
    </source>
</reference>
<evidence type="ECO:0000313" key="1">
    <source>
        <dbReference type="EMBL" id="AAR39285.1"/>
    </source>
</evidence>
<organism evidence="1 2">
    <name type="scientific">Nanoarchaeum equitans (strain Kin4-M)</name>
    <dbReference type="NCBI Taxonomy" id="228908"/>
    <lineage>
        <taxon>Archaea</taxon>
        <taxon>Nanobdellota</taxon>
        <taxon>Candidatus Nanoarchaeia</taxon>
        <taxon>Nanoarchaeales</taxon>
        <taxon>Nanoarchaeaceae</taxon>
        <taxon>Nanoarchaeum</taxon>
    </lineage>
</organism>
<evidence type="ECO:0000313" key="2">
    <source>
        <dbReference type="Proteomes" id="UP000000578"/>
    </source>
</evidence>
<dbReference type="KEGG" id="neq:NEQ442"/>
<keyword evidence="2" id="KW-1185">Reference proteome</keyword>
<dbReference type="Proteomes" id="UP000000578">
    <property type="component" value="Chromosome"/>
</dbReference>